<comment type="caution">
    <text evidence="5">The sequence shown here is derived from an EMBL/GenBank/DDBJ whole genome shotgun (WGS) entry which is preliminary data.</text>
</comment>
<dbReference type="AlphaFoldDB" id="A0A443RZG3"/>
<proteinExistence type="inferred from homology"/>
<evidence type="ECO:0000313" key="5">
    <source>
        <dbReference type="EMBL" id="RWS20662.1"/>
    </source>
</evidence>
<dbReference type="PROSITE" id="PS00262">
    <property type="entry name" value="INSULIN"/>
    <property type="match status" value="1"/>
</dbReference>
<accession>A0A443RZG3</accession>
<dbReference type="Pfam" id="PF00049">
    <property type="entry name" value="Insulin"/>
    <property type="match status" value="1"/>
</dbReference>
<dbReference type="Proteomes" id="UP000288716">
    <property type="component" value="Unassembled WGS sequence"/>
</dbReference>
<keyword evidence="2" id="KW-0165">Cleavage on pair of basic residues</keyword>
<sequence>MFPKIHWISDSAEKKNLDQLSERDDYNGKRFYYLTKRGDGKGLVNECCLNRCSLKTLKRYCAIEKPKKKED</sequence>
<dbReference type="InterPro" id="IPR016179">
    <property type="entry name" value="Insulin-like"/>
</dbReference>
<feature type="domain" description="Insulin-like" evidence="4">
    <location>
        <begin position="12"/>
        <end position="61"/>
    </location>
</feature>
<dbReference type="EMBL" id="NCKV01016240">
    <property type="protein sequence ID" value="RWS20662.1"/>
    <property type="molecule type" value="Genomic_DNA"/>
</dbReference>
<dbReference type="InterPro" id="IPR022353">
    <property type="entry name" value="Insulin_CS"/>
</dbReference>
<name>A0A443RZG3_9ACAR</name>
<comment type="similarity">
    <text evidence="1">Belongs to the insulin family.</text>
</comment>
<keyword evidence="6" id="KW-1185">Reference proteome</keyword>
<dbReference type="OrthoDB" id="10019596at2759"/>
<evidence type="ECO:0000256" key="1">
    <source>
        <dbReference type="ARBA" id="ARBA00009034"/>
    </source>
</evidence>
<evidence type="ECO:0000256" key="2">
    <source>
        <dbReference type="ARBA" id="ARBA00022685"/>
    </source>
</evidence>
<evidence type="ECO:0000313" key="6">
    <source>
        <dbReference type="Proteomes" id="UP000288716"/>
    </source>
</evidence>
<dbReference type="InterPro" id="IPR036438">
    <property type="entry name" value="Insulin-like_sf"/>
</dbReference>
<dbReference type="VEuPathDB" id="VectorBase:LDEU011378"/>
<reference evidence="5 6" key="1">
    <citation type="journal article" date="2018" name="Gigascience">
        <title>Genomes of trombidid mites reveal novel predicted allergens and laterally-transferred genes associated with secondary metabolism.</title>
        <authorList>
            <person name="Dong X."/>
            <person name="Chaisiri K."/>
            <person name="Xia D."/>
            <person name="Armstrong S.D."/>
            <person name="Fang Y."/>
            <person name="Donnelly M.J."/>
            <person name="Kadowaki T."/>
            <person name="McGarry J.W."/>
            <person name="Darby A.C."/>
            <person name="Makepeace B.L."/>
        </authorList>
    </citation>
    <scope>NUCLEOTIDE SEQUENCE [LARGE SCALE GENOMIC DNA]</scope>
    <source>
        <strain evidence="5">UoL-UT</strain>
    </source>
</reference>
<dbReference type="GO" id="GO:0005576">
    <property type="term" value="C:extracellular region"/>
    <property type="evidence" value="ECO:0007669"/>
    <property type="project" value="InterPro"/>
</dbReference>
<dbReference type="Gene3D" id="1.10.100.10">
    <property type="entry name" value="Insulin-like"/>
    <property type="match status" value="1"/>
</dbReference>
<keyword evidence="3" id="KW-0732">Signal</keyword>
<gene>
    <name evidence="5" type="ORF">B4U80_14240</name>
</gene>
<organism evidence="5 6">
    <name type="scientific">Leptotrombidium deliense</name>
    <dbReference type="NCBI Taxonomy" id="299467"/>
    <lineage>
        <taxon>Eukaryota</taxon>
        <taxon>Metazoa</taxon>
        <taxon>Ecdysozoa</taxon>
        <taxon>Arthropoda</taxon>
        <taxon>Chelicerata</taxon>
        <taxon>Arachnida</taxon>
        <taxon>Acari</taxon>
        <taxon>Acariformes</taxon>
        <taxon>Trombidiformes</taxon>
        <taxon>Prostigmata</taxon>
        <taxon>Anystina</taxon>
        <taxon>Parasitengona</taxon>
        <taxon>Trombiculoidea</taxon>
        <taxon>Trombiculidae</taxon>
        <taxon>Leptotrombidium</taxon>
    </lineage>
</organism>
<protein>
    <recommendedName>
        <fullName evidence="4">Insulin-like domain-containing protein</fullName>
    </recommendedName>
</protein>
<evidence type="ECO:0000256" key="3">
    <source>
        <dbReference type="ARBA" id="ARBA00022729"/>
    </source>
</evidence>
<dbReference type="GO" id="GO:0005179">
    <property type="term" value="F:hormone activity"/>
    <property type="evidence" value="ECO:0007669"/>
    <property type="project" value="InterPro"/>
</dbReference>
<evidence type="ECO:0000259" key="4">
    <source>
        <dbReference type="Pfam" id="PF00049"/>
    </source>
</evidence>
<dbReference type="SUPFAM" id="SSF56994">
    <property type="entry name" value="Insulin-like"/>
    <property type="match status" value="1"/>
</dbReference>